<organism evidence="1 2">
    <name type="scientific">Ficus carica</name>
    <name type="common">Common fig</name>
    <dbReference type="NCBI Taxonomy" id="3494"/>
    <lineage>
        <taxon>Eukaryota</taxon>
        <taxon>Viridiplantae</taxon>
        <taxon>Streptophyta</taxon>
        <taxon>Embryophyta</taxon>
        <taxon>Tracheophyta</taxon>
        <taxon>Spermatophyta</taxon>
        <taxon>Magnoliopsida</taxon>
        <taxon>eudicotyledons</taxon>
        <taxon>Gunneridae</taxon>
        <taxon>Pentapetalae</taxon>
        <taxon>rosids</taxon>
        <taxon>fabids</taxon>
        <taxon>Rosales</taxon>
        <taxon>Moraceae</taxon>
        <taxon>Ficeae</taxon>
        <taxon>Ficus</taxon>
    </lineage>
</organism>
<name>A0AA88E474_FICCA</name>
<evidence type="ECO:0000313" key="1">
    <source>
        <dbReference type="EMBL" id="GMN67629.1"/>
    </source>
</evidence>
<proteinExistence type="predicted"/>
<dbReference type="Proteomes" id="UP001187192">
    <property type="component" value="Unassembled WGS sequence"/>
</dbReference>
<reference evidence="1" key="1">
    <citation type="submission" date="2023-07" db="EMBL/GenBank/DDBJ databases">
        <title>draft genome sequence of fig (Ficus carica).</title>
        <authorList>
            <person name="Takahashi T."/>
            <person name="Nishimura K."/>
        </authorList>
    </citation>
    <scope>NUCLEOTIDE SEQUENCE</scope>
</reference>
<dbReference type="AlphaFoldDB" id="A0AA88E474"/>
<keyword evidence="2" id="KW-1185">Reference proteome</keyword>
<evidence type="ECO:0000313" key="2">
    <source>
        <dbReference type="Proteomes" id="UP001187192"/>
    </source>
</evidence>
<sequence length="131" mass="14596">MSGQIWSDASPSKTSDTSQISITCRIWLVGGQTDPSNSAPPFSRLTTNNCQKDHPLQASLEAYEKFREGWLDWLLREHRLFRLQRPHCQSGLASWKTLDNLSSISNIPTPRGEPALAGHAREGAQQLGQIL</sequence>
<comment type="caution">
    <text evidence="1">The sequence shown here is derived from an EMBL/GenBank/DDBJ whole genome shotgun (WGS) entry which is preliminary data.</text>
</comment>
<accession>A0AA88E474</accession>
<gene>
    <name evidence="1" type="ORF">TIFTF001_036692</name>
</gene>
<dbReference type="EMBL" id="BTGU01000479">
    <property type="protein sequence ID" value="GMN67629.1"/>
    <property type="molecule type" value="Genomic_DNA"/>
</dbReference>
<protein>
    <submittedName>
        <fullName evidence="1">Uncharacterized protein</fullName>
    </submittedName>
</protein>